<dbReference type="PANTHER" id="PTHR13271">
    <property type="entry name" value="UNCHARACTERIZED PUTATIVE METHYLTRANSFERASE"/>
    <property type="match status" value="1"/>
</dbReference>
<protein>
    <recommendedName>
        <fullName evidence="3">SET domain-containing protein</fullName>
    </recommendedName>
</protein>
<evidence type="ECO:0000313" key="2">
    <source>
        <dbReference type="Proteomes" id="UP001146351"/>
    </source>
</evidence>
<dbReference type="CDD" id="cd10527">
    <property type="entry name" value="SET_LSMT"/>
    <property type="match status" value="1"/>
</dbReference>
<dbReference type="AlphaFoldDB" id="A0A9W9I0J5"/>
<evidence type="ECO:0008006" key="3">
    <source>
        <dbReference type="Google" id="ProtNLM"/>
    </source>
</evidence>
<evidence type="ECO:0000313" key="1">
    <source>
        <dbReference type="EMBL" id="KAJ5161664.1"/>
    </source>
</evidence>
<reference evidence="1" key="1">
    <citation type="submission" date="2022-11" db="EMBL/GenBank/DDBJ databases">
        <authorList>
            <person name="Petersen C."/>
        </authorList>
    </citation>
    <scope>NUCLEOTIDE SEQUENCE</scope>
    <source>
        <strain evidence="1">IBT 21917</strain>
    </source>
</reference>
<sequence>MKREYLPLESLPAWLKLNGIVTNGISFGKIGSVDKDTDKGNAIVATRDLASVDSDASPAILLQVPPDLVLSLDAVHDYAKSDQSLREVLEAVGAIMIFLLLQITHSCPQTRPRIGVSSPWTEYIKFLPPSFPLPTSYSPEEAELLRGTSLATAVEAKALSLEREFDYLREATDGIAWCQRCWWAEDMGQLSLADWKYIDAAYRSRMVDLPGSGHAMVPCIDMANHAPEPAVKALYDTDASGNAVLQLRWNKRLCAGDEVTISYGDDKPASEMIFSYGFLESDRSEAKQVLLDMDMPDDDPLGVAKKMVCQETPGIRVSASDAEYDDVTTEKSNQITWDGPLVWWASVNEEDGLLIGVVQTTDGTQELETKWKGEKIQSPNHLRDLLAKDPLWNIFQLRAVVLVLERLETQMSLLQETDEVLSNMREKNPSLLDLMFRPDIFSLTARLRNLETALLQRARNDLMESESVTSYLTQQSQPDEVEDFS</sequence>
<dbReference type="PANTHER" id="PTHR13271:SF76">
    <property type="entry name" value="SET DOMAIN-CONTAINING PROTEIN 8"/>
    <property type="match status" value="1"/>
</dbReference>
<dbReference type="SUPFAM" id="SSF82199">
    <property type="entry name" value="SET domain"/>
    <property type="match status" value="1"/>
</dbReference>
<reference evidence="1" key="2">
    <citation type="journal article" date="2023" name="IMA Fungus">
        <title>Comparative genomic study of the Penicillium genus elucidates a diverse pangenome and 15 lateral gene transfer events.</title>
        <authorList>
            <person name="Petersen C."/>
            <person name="Sorensen T."/>
            <person name="Nielsen M.R."/>
            <person name="Sondergaard T.E."/>
            <person name="Sorensen J.L."/>
            <person name="Fitzpatrick D.A."/>
            <person name="Frisvad J.C."/>
            <person name="Nielsen K.L."/>
        </authorList>
    </citation>
    <scope>NUCLEOTIDE SEQUENCE</scope>
    <source>
        <strain evidence="1">IBT 21917</strain>
    </source>
</reference>
<dbReference type="GO" id="GO:0016279">
    <property type="term" value="F:protein-lysine N-methyltransferase activity"/>
    <property type="evidence" value="ECO:0007669"/>
    <property type="project" value="TreeGrafter"/>
</dbReference>
<dbReference type="EMBL" id="JAPQKO010000005">
    <property type="protein sequence ID" value="KAJ5161664.1"/>
    <property type="molecule type" value="Genomic_DNA"/>
</dbReference>
<dbReference type="Gene3D" id="3.90.1410.10">
    <property type="entry name" value="set domain protein methyltransferase, domain 1"/>
    <property type="match status" value="1"/>
</dbReference>
<accession>A0A9W9I0J5</accession>
<dbReference type="OrthoDB" id="441812at2759"/>
<name>A0A9W9I0J5_9EURO</name>
<comment type="caution">
    <text evidence="1">The sequence shown here is derived from an EMBL/GenBank/DDBJ whole genome shotgun (WGS) entry which is preliminary data.</text>
</comment>
<gene>
    <name evidence="1" type="ORF">N7492_007056</name>
</gene>
<dbReference type="Proteomes" id="UP001146351">
    <property type="component" value="Unassembled WGS sequence"/>
</dbReference>
<keyword evidence="2" id="KW-1185">Reference proteome</keyword>
<dbReference type="InterPro" id="IPR050600">
    <property type="entry name" value="SETD3_SETD6_MTase"/>
</dbReference>
<dbReference type="GO" id="GO:0005634">
    <property type="term" value="C:nucleus"/>
    <property type="evidence" value="ECO:0007669"/>
    <property type="project" value="TreeGrafter"/>
</dbReference>
<organism evidence="1 2">
    <name type="scientific">Penicillium capsulatum</name>
    <dbReference type="NCBI Taxonomy" id="69766"/>
    <lineage>
        <taxon>Eukaryota</taxon>
        <taxon>Fungi</taxon>
        <taxon>Dikarya</taxon>
        <taxon>Ascomycota</taxon>
        <taxon>Pezizomycotina</taxon>
        <taxon>Eurotiomycetes</taxon>
        <taxon>Eurotiomycetidae</taxon>
        <taxon>Eurotiales</taxon>
        <taxon>Aspergillaceae</taxon>
        <taxon>Penicillium</taxon>
    </lineage>
</organism>
<proteinExistence type="predicted"/>
<dbReference type="InterPro" id="IPR046341">
    <property type="entry name" value="SET_dom_sf"/>
</dbReference>